<dbReference type="STRING" id="155417.A0A4Q4TEB5"/>
<dbReference type="CDD" id="cd01674">
    <property type="entry name" value="Homoaconitase_Swivel"/>
    <property type="match status" value="1"/>
</dbReference>
<dbReference type="GO" id="GO:0004409">
    <property type="term" value="F:homoaconitate hydratase activity"/>
    <property type="evidence" value="ECO:0007669"/>
    <property type="project" value="UniProtKB-UniRule"/>
</dbReference>
<accession>A0A4Q4TEB5</accession>
<dbReference type="SUPFAM" id="SSF53732">
    <property type="entry name" value="Aconitase iron-sulfur domain"/>
    <property type="match status" value="1"/>
</dbReference>
<dbReference type="GO" id="GO:0005739">
    <property type="term" value="C:mitochondrion"/>
    <property type="evidence" value="ECO:0007669"/>
    <property type="project" value="UniProtKB-SubCell"/>
</dbReference>
<dbReference type="InterPro" id="IPR004418">
    <property type="entry name" value="Homoaconitase_mito"/>
</dbReference>
<keyword evidence="13 17" id="KW-0457">Lysine biosynthesis</keyword>
<comment type="function">
    <text evidence="1 17">Catalyzes the reversible hydration of cis-homoaconitate to (2R,3S)-homoisocitrate, a step in the alpha-aminoadipate pathway for lysine biosynthesis.</text>
</comment>
<keyword evidence="10 17" id="KW-0408">Iron</keyword>
<evidence type="ECO:0000256" key="16">
    <source>
        <dbReference type="ARBA" id="ARBA00032706"/>
    </source>
</evidence>
<dbReference type="InterPro" id="IPR018136">
    <property type="entry name" value="Aconitase_4Fe-4S_BS"/>
</dbReference>
<comment type="caution">
    <text evidence="21">The sequence shown here is derived from an EMBL/GenBank/DDBJ whole genome shotgun (WGS) entry which is preliminary data.</text>
</comment>
<feature type="region of interest" description="Disordered" evidence="18">
    <location>
        <begin position="15"/>
        <end position="66"/>
    </location>
</feature>
<keyword evidence="12 17" id="KW-0496">Mitochondrion</keyword>
<evidence type="ECO:0000256" key="4">
    <source>
        <dbReference type="ARBA" id="ARBA00007185"/>
    </source>
</evidence>
<evidence type="ECO:0000256" key="12">
    <source>
        <dbReference type="ARBA" id="ARBA00023128"/>
    </source>
</evidence>
<evidence type="ECO:0000256" key="7">
    <source>
        <dbReference type="ARBA" id="ARBA00022605"/>
    </source>
</evidence>
<keyword evidence="11 17" id="KW-0411">Iron-sulfur</keyword>
<dbReference type="Gene3D" id="3.30.499.10">
    <property type="entry name" value="Aconitase, domain 3"/>
    <property type="match status" value="2"/>
</dbReference>
<evidence type="ECO:0000313" key="22">
    <source>
        <dbReference type="Proteomes" id="UP000293360"/>
    </source>
</evidence>
<dbReference type="PANTHER" id="PTHR43822:SF2">
    <property type="entry name" value="HOMOACONITASE, MITOCHONDRIAL"/>
    <property type="match status" value="1"/>
</dbReference>
<evidence type="ECO:0000256" key="3">
    <source>
        <dbReference type="ARBA" id="ARBA00005106"/>
    </source>
</evidence>
<comment type="similarity">
    <text evidence="4 17">Belongs to the aconitase/IPM isomerase family.</text>
</comment>
<protein>
    <recommendedName>
        <fullName evidence="6 17">Homoaconitase, mitochondrial</fullName>
        <ecNumber evidence="5 17">4.2.1.36</ecNumber>
    </recommendedName>
    <alternativeName>
        <fullName evidence="16 17">Homoaconitate hydratase</fullName>
    </alternativeName>
</protein>
<evidence type="ECO:0000256" key="18">
    <source>
        <dbReference type="SAM" id="MobiDB-lite"/>
    </source>
</evidence>
<dbReference type="Proteomes" id="UP000293360">
    <property type="component" value="Unassembled WGS sequence"/>
</dbReference>
<evidence type="ECO:0000256" key="2">
    <source>
        <dbReference type="ARBA" id="ARBA00004173"/>
    </source>
</evidence>
<evidence type="ECO:0000313" key="21">
    <source>
        <dbReference type="EMBL" id="RYP04362.1"/>
    </source>
</evidence>
<evidence type="ECO:0000256" key="1">
    <source>
        <dbReference type="ARBA" id="ARBA00003422"/>
    </source>
</evidence>
<dbReference type="EC" id="4.2.1.36" evidence="5 17"/>
<dbReference type="NCBIfam" id="TIGR00139">
    <property type="entry name" value="h_aconitase"/>
    <property type="match status" value="1"/>
</dbReference>
<evidence type="ECO:0000256" key="17">
    <source>
        <dbReference type="RuleBase" id="RU362038"/>
    </source>
</evidence>
<dbReference type="PRINTS" id="PR00415">
    <property type="entry name" value="ACONITASE"/>
</dbReference>
<dbReference type="FunFam" id="3.30.499.10:FF:000013">
    <property type="entry name" value="Homoaconitase, mitochondrial"/>
    <property type="match status" value="1"/>
</dbReference>
<dbReference type="PANTHER" id="PTHR43822">
    <property type="entry name" value="HOMOACONITASE, MITOCHONDRIAL-RELATED"/>
    <property type="match status" value="1"/>
</dbReference>
<dbReference type="InterPro" id="IPR015931">
    <property type="entry name" value="Acnase/IPM_dHydase_lsu_aba_1/3"/>
</dbReference>
<reference evidence="21 22" key="1">
    <citation type="submission" date="2018-06" db="EMBL/GenBank/DDBJ databases">
        <title>Complete Genomes of Monosporascus.</title>
        <authorList>
            <person name="Robinson A.J."/>
            <person name="Natvig D.O."/>
        </authorList>
    </citation>
    <scope>NUCLEOTIDE SEQUENCE [LARGE SCALE GENOMIC DNA]</scope>
    <source>
        <strain evidence="21 22">CBS 110550</strain>
    </source>
</reference>
<evidence type="ECO:0000256" key="9">
    <source>
        <dbReference type="ARBA" id="ARBA00022946"/>
    </source>
</evidence>
<name>A0A4Q4TEB5_9PEZI</name>
<organism evidence="21 22">
    <name type="scientific">Monosporascus ibericus</name>
    <dbReference type="NCBI Taxonomy" id="155417"/>
    <lineage>
        <taxon>Eukaryota</taxon>
        <taxon>Fungi</taxon>
        <taxon>Dikarya</taxon>
        <taxon>Ascomycota</taxon>
        <taxon>Pezizomycotina</taxon>
        <taxon>Sordariomycetes</taxon>
        <taxon>Xylariomycetidae</taxon>
        <taxon>Xylariales</taxon>
        <taxon>Xylariales incertae sedis</taxon>
        <taxon>Monosporascus</taxon>
    </lineage>
</organism>
<feature type="domain" description="Aconitase/3-isopropylmalate dehydratase large subunit alpha/beta/alpha" evidence="19">
    <location>
        <begin position="70"/>
        <end position="505"/>
    </location>
</feature>
<feature type="domain" description="Aconitase A/isopropylmalate dehydratase small subunit swivel" evidence="20">
    <location>
        <begin position="552"/>
        <end position="679"/>
    </location>
</feature>
<keyword evidence="14 17" id="KW-0456">Lyase</keyword>
<dbReference type="AlphaFoldDB" id="A0A4Q4TEB5"/>
<gene>
    <name evidence="21" type="ORF">DL764_004498</name>
</gene>
<evidence type="ECO:0000256" key="11">
    <source>
        <dbReference type="ARBA" id="ARBA00023014"/>
    </source>
</evidence>
<keyword evidence="7 17" id="KW-0028">Amino-acid biosynthesis</keyword>
<dbReference type="Pfam" id="PF00330">
    <property type="entry name" value="Aconitase"/>
    <property type="match status" value="1"/>
</dbReference>
<dbReference type="InterPro" id="IPR001030">
    <property type="entry name" value="Acoase/IPM_deHydtase_lsu_aba"/>
</dbReference>
<keyword evidence="9 17" id="KW-0809">Transit peptide</keyword>
<evidence type="ECO:0000259" key="20">
    <source>
        <dbReference type="Pfam" id="PF00694"/>
    </source>
</evidence>
<keyword evidence="8 17" id="KW-0479">Metal-binding</keyword>
<evidence type="ECO:0000256" key="13">
    <source>
        <dbReference type="ARBA" id="ARBA00023154"/>
    </source>
</evidence>
<evidence type="ECO:0000256" key="10">
    <source>
        <dbReference type="ARBA" id="ARBA00023004"/>
    </source>
</evidence>
<dbReference type="EMBL" id="QJNU01000213">
    <property type="protein sequence ID" value="RYP04362.1"/>
    <property type="molecule type" value="Genomic_DNA"/>
</dbReference>
<dbReference type="GO" id="GO:0051539">
    <property type="term" value="F:4 iron, 4 sulfur cluster binding"/>
    <property type="evidence" value="ECO:0007669"/>
    <property type="project" value="UniProtKB-UniRule"/>
</dbReference>
<dbReference type="InterPro" id="IPR000573">
    <property type="entry name" value="AconitaseA/IPMdHydase_ssu_swvl"/>
</dbReference>
<dbReference type="GO" id="GO:0046872">
    <property type="term" value="F:metal ion binding"/>
    <property type="evidence" value="ECO:0007669"/>
    <property type="project" value="UniProtKB-UniRule"/>
</dbReference>
<dbReference type="InterPro" id="IPR015928">
    <property type="entry name" value="Aconitase/3IPM_dehydase_swvl"/>
</dbReference>
<comment type="catalytic activity">
    <reaction evidence="15 17">
        <text>(2R,3S)-homoisocitrate = cis-homoaconitate + H2O</text>
        <dbReference type="Rhea" id="RHEA:15485"/>
        <dbReference type="ChEBI" id="CHEBI:15377"/>
        <dbReference type="ChEBI" id="CHEBI:15404"/>
        <dbReference type="ChEBI" id="CHEBI:58174"/>
        <dbReference type="EC" id="4.2.1.36"/>
    </reaction>
</comment>
<feature type="compositionally biased region" description="Basic residues" evidence="18">
    <location>
        <begin position="15"/>
        <end position="24"/>
    </location>
</feature>
<evidence type="ECO:0000256" key="14">
    <source>
        <dbReference type="ARBA" id="ARBA00023239"/>
    </source>
</evidence>
<dbReference type="InterPro" id="IPR036008">
    <property type="entry name" value="Aconitase_4Fe-4S_dom"/>
</dbReference>
<dbReference type="Gene3D" id="3.20.19.10">
    <property type="entry name" value="Aconitase, domain 4"/>
    <property type="match status" value="1"/>
</dbReference>
<evidence type="ECO:0000256" key="15">
    <source>
        <dbReference type="ARBA" id="ARBA00029338"/>
    </source>
</evidence>
<dbReference type="OrthoDB" id="10262323at2759"/>
<comment type="pathway">
    <text evidence="3 17">Amino-acid biosynthesis; L-lysine biosynthesis via AAA pathway; L-alpha-aminoadipate from 2-oxoglutarate: step 3/5.</text>
</comment>
<keyword evidence="22" id="KW-1185">Reference proteome</keyword>
<comment type="cofactor">
    <cofactor evidence="17">
        <name>[4Fe-4S] cluster</name>
        <dbReference type="ChEBI" id="CHEBI:49883"/>
    </cofactor>
    <text evidence="17">Binds 1 [4Fe-4S] cluster per subunit.</text>
</comment>
<feature type="compositionally biased region" description="Low complexity" evidence="18">
    <location>
        <begin position="27"/>
        <end position="43"/>
    </location>
</feature>
<evidence type="ECO:0000256" key="5">
    <source>
        <dbReference type="ARBA" id="ARBA00012022"/>
    </source>
</evidence>
<evidence type="ECO:0000256" key="6">
    <source>
        <dbReference type="ARBA" id="ARBA00021560"/>
    </source>
</evidence>
<dbReference type="Pfam" id="PF00694">
    <property type="entry name" value="Aconitase_C"/>
    <property type="match status" value="1"/>
</dbReference>
<comment type="subcellular location">
    <subcellularLocation>
        <location evidence="2 17">Mitochondrion</location>
    </subcellularLocation>
</comment>
<dbReference type="GO" id="GO:0019878">
    <property type="term" value="P:lysine biosynthetic process via aminoadipic acid"/>
    <property type="evidence" value="ECO:0007669"/>
    <property type="project" value="UniProtKB-UniRule"/>
</dbReference>
<evidence type="ECO:0000256" key="8">
    <source>
        <dbReference type="ARBA" id="ARBA00022723"/>
    </source>
</evidence>
<evidence type="ECO:0000259" key="19">
    <source>
        <dbReference type="Pfam" id="PF00330"/>
    </source>
</evidence>
<proteinExistence type="inferred from homology"/>
<dbReference type="InterPro" id="IPR039386">
    <property type="entry name" value="Homoaconitase_swivel"/>
</dbReference>
<dbReference type="UniPathway" id="UPA00033">
    <property type="reaction ID" value="UER01027"/>
</dbReference>
<dbReference type="SUPFAM" id="SSF52016">
    <property type="entry name" value="LeuD/IlvD-like"/>
    <property type="match status" value="1"/>
</dbReference>
<sequence length="763" mass="82263">MPCPSDLLTRKRLPSRRIQQHHLRPVSTSPFTCFPSTTTSASARIEHGASHPQQGKPSSKRPPPRTLTEKIVQRYAVGLPEGKLVRSGDYIVLEPERCLTHDNSFPVALKFMSMGPTRVHRPDQIVIALDHDISNTSPANLKKYEQIEAFAKQHGISDFYPAGRGIGHQIMVEEGYAWPGTMAVASDSHAVHYGALGCLGTPVVRTDAASIWATSRTWWQVPPVARVTFTGTLPAGVTAKDVIVSLCKLFGDDVLNHAVEFGGSVESLPVDSRITIANMATEWGALSALFPIDRTLERWLRDKATEAAMLDDRTTRQRITHARIDELFASPLMADDDAIYAKQLYLNLSSLSPYVSGPNTPRVATPLSELVPQKIKINRAYIVSCTNARASDFAAAAKVFRDAAKANSGTPPRVAAGVQFYIAAASAPEQEAAEAAGDWQVLLDAGAQPLPPGCGPCIGLGKGLLEPGEVGISASNRNFKGRMGSRDALAYLASPEVVAASALSGTISGPGTYQVPVDWSGVQHGFGTGQEPSVENELAGIPQQMESVIDRAESAEDASESTVQILPGFPEQISGEIVFCDADNLNTDGIYPGKLTYQDNVSKEAMARACMQNYDPNFNTIAKPNDILVAGFNFGCGSSREQAATALLAKQIPLVIAGSFGNVFARNAINNALITLEVRRLVERLRARFSSPSPSVTERQLTRRTGWTLTWDVKRSVVEVREGDEGESWMEQVGALPANVQAIIAAGGLEAWVREEVRKASES</sequence>
<dbReference type="PROSITE" id="PS01244">
    <property type="entry name" value="ACONITASE_2"/>
    <property type="match status" value="1"/>
</dbReference>
<dbReference type="InterPro" id="IPR050067">
    <property type="entry name" value="IPM_dehydratase_rel_enz"/>
</dbReference>